<gene>
    <name evidence="2" type="ORF">BPS26883_00565</name>
</gene>
<feature type="transmembrane region" description="Helical" evidence="1">
    <location>
        <begin position="41"/>
        <end position="59"/>
    </location>
</feature>
<dbReference type="RefSeq" id="WP_174901435.1">
    <property type="nucleotide sequence ID" value="NZ_CABVPP010000002.1"/>
</dbReference>
<evidence type="ECO:0000256" key="1">
    <source>
        <dbReference type="SAM" id="Phobius"/>
    </source>
</evidence>
<feature type="transmembrane region" description="Helical" evidence="1">
    <location>
        <begin position="6"/>
        <end position="29"/>
    </location>
</feature>
<keyword evidence="1" id="KW-0472">Membrane</keyword>
<dbReference type="EMBL" id="CABVPP010000002">
    <property type="protein sequence ID" value="VWB15604.1"/>
    <property type="molecule type" value="Genomic_DNA"/>
</dbReference>
<keyword evidence="1" id="KW-1133">Transmembrane helix</keyword>
<feature type="transmembrane region" description="Helical" evidence="1">
    <location>
        <begin position="71"/>
        <end position="91"/>
    </location>
</feature>
<evidence type="ECO:0000313" key="3">
    <source>
        <dbReference type="Proteomes" id="UP000494162"/>
    </source>
</evidence>
<organism evidence="2 3">
    <name type="scientific">Burkholderia pseudomultivorans</name>
    <dbReference type="NCBI Taxonomy" id="1207504"/>
    <lineage>
        <taxon>Bacteria</taxon>
        <taxon>Pseudomonadati</taxon>
        <taxon>Pseudomonadota</taxon>
        <taxon>Betaproteobacteria</taxon>
        <taxon>Burkholderiales</taxon>
        <taxon>Burkholderiaceae</taxon>
        <taxon>Burkholderia</taxon>
        <taxon>Burkholderia cepacia complex</taxon>
    </lineage>
</organism>
<evidence type="ECO:0000313" key="2">
    <source>
        <dbReference type="EMBL" id="VWB15604.1"/>
    </source>
</evidence>
<accession>A0A6P2HDD5</accession>
<reference evidence="2 3" key="1">
    <citation type="submission" date="2019-09" db="EMBL/GenBank/DDBJ databases">
        <authorList>
            <person name="Depoorter E."/>
        </authorList>
    </citation>
    <scope>NUCLEOTIDE SEQUENCE [LARGE SCALE GENOMIC DNA]</scope>
    <source>
        <strain evidence="2">LMG 26883</strain>
    </source>
</reference>
<sequence>MDEIARGIGYAVIEVGGAVLLLVALIPIASKSLLFSRACKILLLLVWMLGVTVVPIYGLSPTWQKGNQITAILTGILFIFPRPLPFFVIGWPKLLKAIRGID</sequence>
<keyword evidence="1" id="KW-0812">Transmembrane</keyword>
<proteinExistence type="predicted"/>
<protein>
    <submittedName>
        <fullName evidence="2">Uncharacterized protein</fullName>
    </submittedName>
</protein>
<name>A0A6P2HDD5_9BURK</name>
<dbReference type="Proteomes" id="UP000494162">
    <property type="component" value="Unassembled WGS sequence"/>
</dbReference>
<dbReference type="AlphaFoldDB" id="A0A6P2HDD5"/>
<dbReference type="GeneID" id="93167582"/>